<dbReference type="GO" id="GO:0045892">
    <property type="term" value="P:negative regulation of DNA-templated transcription"/>
    <property type="evidence" value="ECO:0007669"/>
    <property type="project" value="InterPro"/>
</dbReference>
<comment type="function">
    <text evidence="6">Global transcriptional regulator that plays a key role in stress response and exerts either positive or negative regulation of genes. Acts by interacting with the C-terminal domain of the alpha subunit of the RNA polymerase (RNAP). This interaction can enhance binding of RNAP to the promoter region of target genes and stimulate their transcription, or block interaction of RNAP with activator.</text>
</comment>
<keyword evidence="2 6" id="KW-0805">Transcription regulation</keyword>
<gene>
    <name evidence="6" type="primary">spx</name>
    <name evidence="7" type="ORF">CLV38_102178</name>
</gene>
<dbReference type="PROSITE" id="PS51353">
    <property type="entry name" value="ARSC"/>
    <property type="match status" value="1"/>
</dbReference>
<comment type="subunit">
    <text evidence="6">Interacts with the C-terminal domain of the alpha subunit of the RNAP.</text>
</comment>
<feature type="disulfide bond" description="Redox-active" evidence="6">
    <location>
        <begin position="10"/>
        <end position="13"/>
    </location>
</feature>
<keyword evidence="1 6" id="KW-0963">Cytoplasm</keyword>
<dbReference type="GO" id="GO:0005737">
    <property type="term" value="C:cytoplasm"/>
    <property type="evidence" value="ECO:0007669"/>
    <property type="project" value="UniProtKB-SubCell"/>
</dbReference>
<dbReference type="NCBIfam" id="NF009210">
    <property type="entry name" value="PRK12559.1"/>
    <property type="match status" value="1"/>
</dbReference>
<keyword evidence="3 6" id="KW-1015">Disulfide bond</keyword>
<protein>
    <recommendedName>
        <fullName evidence="6">Global transcriptional regulator Spx</fullName>
    </recommendedName>
</protein>
<dbReference type="PANTHER" id="PTHR30041">
    <property type="entry name" value="ARSENATE REDUCTASE"/>
    <property type="match status" value="1"/>
</dbReference>
<evidence type="ECO:0000256" key="4">
    <source>
        <dbReference type="ARBA" id="ARBA00023163"/>
    </source>
</evidence>
<evidence type="ECO:0000313" key="8">
    <source>
        <dbReference type="Proteomes" id="UP000238205"/>
    </source>
</evidence>
<dbReference type="InterPro" id="IPR006504">
    <property type="entry name" value="Tscrpt_reg_Spx/MgsR"/>
</dbReference>
<name>A0A2T0WBB6_9LACT</name>
<keyword evidence="5 6" id="KW-0676">Redox-active center</keyword>
<dbReference type="HAMAP" id="MF_01132">
    <property type="entry name" value="Spx"/>
    <property type="match status" value="1"/>
</dbReference>
<dbReference type="AlphaFoldDB" id="A0A2T0WBB6"/>
<dbReference type="NCBIfam" id="TIGR01617">
    <property type="entry name" value="arsC_related"/>
    <property type="match status" value="1"/>
</dbReference>
<evidence type="ECO:0000256" key="2">
    <source>
        <dbReference type="ARBA" id="ARBA00023015"/>
    </source>
</evidence>
<evidence type="ECO:0000256" key="1">
    <source>
        <dbReference type="ARBA" id="ARBA00022490"/>
    </source>
</evidence>
<dbReference type="Pfam" id="PF03960">
    <property type="entry name" value="ArsC"/>
    <property type="match status" value="1"/>
</dbReference>
<dbReference type="EMBL" id="PVTO01000002">
    <property type="protein sequence ID" value="PRY83991.1"/>
    <property type="molecule type" value="Genomic_DNA"/>
</dbReference>
<proteinExistence type="inferred from homology"/>
<dbReference type="PANTHER" id="PTHR30041:SF7">
    <property type="entry name" value="GLOBAL TRANSCRIPTIONAL REGULATOR SPX"/>
    <property type="match status" value="1"/>
</dbReference>
<evidence type="ECO:0000256" key="5">
    <source>
        <dbReference type="ARBA" id="ARBA00023284"/>
    </source>
</evidence>
<dbReference type="InterPro" id="IPR036249">
    <property type="entry name" value="Thioredoxin-like_sf"/>
</dbReference>
<evidence type="ECO:0000256" key="6">
    <source>
        <dbReference type="HAMAP-Rule" id="MF_01132"/>
    </source>
</evidence>
<evidence type="ECO:0000313" key="7">
    <source>
        <dbReference type="EMBL" id="PRY83991.1"/>
    </source>
</evidence>
<evidence type="ECO:0000256" key="3">
    <source>
        <dbReference type="ARBA" id="ARBA00023157"/>
    </source>
</evidence>
<comment type="similarity">
    <text evidence="6">Belongs to the ArsC family. Spx subfamily.</text>
</comment>
<dbReference type="SUPFAM" id="SSF52833">
    <property type="entry name" value="Thioredoxin-like"/>
    <property type="match status" value="1"/>
</dbReference>
<reference evidence="7 8" key="1">
    <citation type="submission" date="2018-03" db="EMBL/GenBank/DDBJ databases">
        <title>Genomic Encyclopedia of Archaeal and Bacterial Type Strains, Phase II (KMG-II): from individual species to whole genera.</title>
        <authorList>
            <person name="Goeker M."/>
        </authorList>
    </citation>
    <scope>NUCLEOTIDE SEQUENCE [LARGE SCALE GENOMIC DNA]</scope>
    <source>
        <strain evidence="7 8">DSM 13175</strain>
    </source>
</reference>
<dbReference type="InterPro" id="IPR023731">
    <property type="entry name" value="Spx"/>
</dbReference>
<keyword evidence="8" id="KW-1185">Reference proteome</keyword>
<dbReference type="CDD" id="cd03032">
    <property type="entry name" value="ArsC_Spx"/>
    <property type="match status" value="1"/>
</dbReference>
<keyword evidence="4 6" id="KW-0804">Transcription</keyword>
<dbReference type="OrthoDB" id="9794155at2"/>
<comment type="subcellular location">
    <subcellularLocation>
        <location evidence="6">Cytoplasm</location>
    </subcellularLocation>
</comment>
<organism evidence="7 8">
    <name type="scientific">Alkalibacterium olivapovliticus</name>
    <dbReference type="NCBI Taxonomy" id="99907"/>
    <lineage>
        <taxon>Bacteria</taxon>
        <taxon>Bacillati</taxon>
        <taxon>Bacillota</taxon>
        <taxon>Bacilli</taxon>
        <taxon>Lactobacillales</taxon>
        <taxon>Carnobacteriaceae</taxon>
        <taxon>Alkalibacterium</taxon>
    </lineage>
</organism>
<dbReference type="InterPro" id="IPR006660">
    <property type="entry name" value="Arsenate_reductase-like"/>
</dbReference>
<dbReference type="Proteomes" id="UP000238205">
    <property type="component" value="Unassembled WGS sequence"/>
</dbReference>
<dbReference type="RefSeq" id="WP_106190756.1">
    <property type="nucleotide sequence ID" value="NZ_PVTO01000002.1"/>
</dbReference>
<dbReference type="Gene3D" id="3.40.30.10">
    <property type="entry name" value="Glutaredoxin"/>
    <property type="match status" value="1"/>
</dbReference>
<dbReference type="NCBIfam" id="NF002459">
    <property type="entry name" value="PRK01655.1"/>
    <property type="match status" value="1"/>
</dbReference>
<accession>A0A2T0WBB6</accession>
<comment type="caution">
    <text evidence="7">The sequence shown here is derived from an EMBL/GenBank/DDBJ whole genome shotgun (WGS) entry which is preliminary data.</text>
</comment>
<sequence>MVTLYTTPSCTSCRKAKAWLEEYDIPYNEKNMAHEPLEINEIKAIMRLTEDGTEDIISKRSKVFKELNLDLDDLSMKELFEIIQNNPTLIRRPIILDDRRLQIGYNEDEIRQFVPREVRAMELEKAQKLVALSQV</sequence>